<feature type="non-terminal residue" evidence="1">
    <location>
        <position position="1"/>
    </location>
</feature>
<reference evidence="1 2" key="1">
    <citation type="submission" date="2024-02" db="EMBL/GenBank/DDBJ databases">
        <authorList>
            <person name="Vignale AGUSTIN F."/>
            <person name="Sosa J E."/>
            <person name="Modenutti C."/>
        </authorList>
    </citation>
    <scope>NUCLEOTIDE SEQUENCE [LARGE SCALE GENOMIC DNA]</scope>
</reference>
<organism evidence="1 2">
    <name type="scientific">Ilex paraguariensis</name>
    <name type="common">yerba mate</name>
    <dbReference type="NCBI Taxonomy" id="185542"/>
    <lineage>
        <taxon>Eukaryota</taxon>
        <taxon>Viridiplantae</taxon>
        <taxon>Streptophyta</taxon>
        <taxon>Embryophyta</taxon>
        <taxon>Tracheophyta</taxon>
        <taxon>Spermatophyta</taxon>
        <taxon>Magnoliopsida</taxon>
        <taxon>eudicotyledons</taxon>
        <taxon>Gunneridae</taxon>
        <taxon>Pentapetalae</taxon>
        <taxon>asterids</taxon>
        <taxon>campanulids</taxon>
        <taxon>Aquifoliales</taxon>
        <taxon>Aquifoliaceae</taxon>
        <taxon>Ilex</taxon>
    </lineage>
</organism>
<dbReference type="EMBL" id="CAUOFW020005466">
    <property type="protein sequence ID" value="CAK9170256.1"/>
    <property type="molecule type" value="Genomic_DNA"/>
</dbReference>
<protein>
    <submittedName>
        <fullName evidence="1">Uncharacterized protein</fullName>
    </submittedName>
</protein>
<gene>
    <name evidence="1" type="ORF">ILEXP_LOCUS39741</name>
</gene>
<keyword evidence="2" id="KW-1185">Reference proteome</keyword>
<dbReference type="Proteomes" id="UP001642360">
    <property type="component" value="Unassembled WGS sequence"/>
</dbReference>
<dbReference type="AlphaFoldDB" id="A0ABC8TLE6"/>
<comment type="caution">
    <text evidence="1">The sequence shown here is derived from an EMBL/GenBank/DDBJ whole genome shotgun (WGS) entry which is preliminary data.</text>
</comment>
<proteinExistence type="predicted"/>
<evidence type="ECO:0000313" key="2">
    <source>
        <dbReference type="Proteomes" id="UP001642360"/>
    </source>
</evidence>
<accession>A0ABC8TLE6</accession>
<evidence type="ECO:0000313" key="1">
    <source>
        <dbReference type="EMBL" id="CAK9170256.1"/>
    </source>
</evidence>
<name>A0ABC8TLE6_9AQUA</name>
<sequence>IFGDQDDRLVSDDSDLITISNKLRLVSLNGEGKEEEKRKEGKNSELEKSDEEFARMLQVLC</sequence>